<evidence type="ECO:0000313" key="3">
    <source>
        <dbReference type="Proteomes" id="UP000620139"/>
    </source>
</evidence>
<reference evidence="2" key="1">
    <citation type="submission" date="2020-12" db="EMBL/GenBank/DDBJ databases">
        <title>The genome sequence of Inhella sp. 4Y17.</title>
        <authorList>
            <person name="Liu Y."/>
        </authorList>
    </citation>
    <scope>NUCLEOTIDE SEQUENCE</scope>
    <source>
        <strain evidence="2">4Y10</strain>
    </source>
</reference>
<name>A0A931NC81_9BURK</name>
<dbReference type="Proteomes" id="UP000620139">
    <property type="component" value="Unassembled WGS sequence"/>
</dbReference>
<gene>
    <name evidence="2" type="ORF">I7X43_02470</name>
</gene>
<evidence type="ECO:0000256" key="1">
    <source>
        <dbReference type="SAM" id="Phobius"/>
    </source>
</evidence>
<sequence>MLTLTLLVLAALCGALAWDALRLRGPARLPHSEVMKMRGQDPTALSPQKQQELQAFERQHWIGNPNFVGWGFALFGVLFLLTALVRMTA</sequence>
<dbReference type="EMBL" id="JAEDAL010000001">
    <property type="protein sequence ID" value="MBH9551702.1"/>
    <property type="molecule type" value="Genomic_DNA"/>
</dbReference>
<organism evidence="2 3">
    <name type="scientific">Inhella gelatinilytica</name>
    <dbReference type="NCBI Taxonomy" id="2795030"/>
    <lineage>
        <taxon>Bacteria</taxon>
        <taxon>Pseudomonadati</taxon>
        <taxon>Pseudomonadota</taxon>
        <taxon>Betaproteobacteria</taxon>
        <taxon>Burkholderiales</taxon>
        <taxon>Sphaerotilaceae</taxon>
        <taxon>Inhella</taxon>
    </lineage>
</organism>
<dbReference type="RefSeq" id="WP_198099304.1">
    <property type="nucleotide sequence ID" value="NZ_JAEDAL010000001.1"/>
</dbReference>
<feature type="transmembrane region" description="Helical" evidence="1">
    <location>
        <begin position="67"/>
        <end position="85"/>
    </location>
</feature>
<protein>
    <submittedName>
        <fullName evidence="2">Uncharacterized protein</fullName>
    </submittedName>
</protein>
<keyword evidence="3" id="KW-1185">Reference proteome</keyword>
<comment type="caution">
    <text evidence="2">The sequence shown here is derived from an EMBL/GenBank/DDBJ whole genome shotgun (WGS) entry which is preliminary data.</text>
</comment>
<keyword evidence="1" id="KW-1133">Transmembrane helix</keyword>
<evidence type="ECO:0000313" key="2">
    <source>
        <dbReference type="EMBL" id="MBH9551702.1"/>
    </source>
</evidence>
<keyword evidence="1" id="KW-0812">Transmembrane</keyword>
<proteinExistence type="predicted"/>
<accession>A0A931NC81</accession>
<keyword evidence="1" id="KW-0472">Membrane</keyword>
<dbReference type="AlphaFoldDB" id="A0A931NC81"/>